<dbReference type="AlphaFoldDB" id="A0AAW3ET98"/>
<dbReference type="InterPro" id="IPR036388">
    <property type="entry name" value="WH-like_DNA-bd_sf"/>
</dbReference>
<dbReference type="KEGG" id="bgo:BM43_3947"/>
<dbReference type="InterPro" id="IPR000847">
    <property type="entry name" value="LysR_HTH_N"/>
</dbReference>
<dbReference type="InterPro" id="IPR036390">
    <property type="entry name" value="WH_DNA-bd_sf"/>
</dbReference>
<dbReference type="GO" id="GO:0003700">
    <property type="term" value="F:DNA-binding transcription factor activity"/>
    <property type="evidence" value="ECO:0007669"/>
    <property type="project" value="InterPro"/>
</dbReference>
<gene>
    <name evidence="6" type="ORF">DM48_7558</name>
</gene>
<organism evidence="6 7">
    <name type="scientific">Burkholderia gladioli</name>
    <name type="common">Pseudomonas marginata</name>
    <name type="synonym">Phytomonas marginata</name>
    <dbReference type="NCBI Taxonomy" id="28095"/>
    <lineage>
        <taxon>Bacteria</taxon>
        <taxon>Pseudomonadati</taxon>
        <taxon>Pseudomonadota</taxon>
        <taxon>Betaproteobacteria</taxon>
        <taxon>Burkholderiales</taxon>
        <taxon>Burkholderiaceae</taxon>
        <taxon>Burkholderia</taxon>
    </lineage>
</organism>
<comment type="similarity">
    <text evidence="1">Belongs to the LysR transcriptional regulatory family.</text>
</comment>
<dbReference type="EMBL" id="JPGG01000017">
    <property type="protein sequence ID" value="KGC11124.1"/>
    <property type="molecule type" value="Genomic_DNA"/>
</dbReference>
<dbReference type="PANTHER" id="PTHR30537:SF5">
    <property type="entry name" value="HTH-TYPE TRANSCRIPTIONAL ACTIVATOR TTDR-RELATED"/>
    <property type="match status" value="1"/>
</dbReference>
<evidence type="ECO:0000256" key="4">
    <source>
        <dbReference type="ARBA" id="ARBA00023163"/>
    </source>
</evidence>
<evidence type="ECO:0000256" key="3">
    <source>
        <dbReference type="ARBA" id="ARBA00023125"/>
    </source>
</evidence>
<dbReference type="GO" id="GO:0006351">
    <property type="term" value="P:DNA-templated transcription"/>
    <property type="evidence" value="ECO:0007669"/>
    <property type="project" value="TreeGrafter"/>
</dbReference>
<dbReference type="Gene3D" id="3.40.190.290">
    <property type="match status" value="1"/>
</dbReference>
<dbReference type="CDD" id="cd08422">
    <property type="entry name" value="PBP2_CrgA_like"/>
    <property type="match status" value="1"/>
</dbReference>
<dbReference type="Proteomes" id="UP000029590">
    <property type="component" value="Unassembled WGS sequence"/>
</dbReference>
<evidence type="ECO:0000313" key="7">
    <source>
        <dbReference type="Proteomes" id="UP000029590"/>
    </source>
</evidence>
<evidence type="ECO:0000256" key="1">
    <source>
        <dbReference type="ARBA" id="ARBA00009437"/>
    </source>
</evidence>
<protein>
    <submittedName>
        <fullName evidence="6">Bacterial regulatory helix-turn-helix, lysR family protein</fullName>
    </submittedName>
</protein>
<reference evidence="6 7" key="1">
    <citation type="submission" date="2014-04" db="EMBL/GenBank/DDBJ databases">
        <authorList>
            <person name="Bishop-Lilly K.A."/>
            <person name="Broomall S.M."/>
            <person name="Chain P.S."/>
            <person name="Chertkov O."/>
            <person name="Coyne S.R."/>
            <person name="Daligault H.E."/>
            <person name="Davenport K.W."/>
            <person name="Erkkila T."/>
            <person name="Frey K.G."/>
            <person name="Gibbons H.S."/>
            <person name="Gu W."/>
            <person name="Jaissle J."/>
            <person name="Johnson S.L."/>
            <person name="Koroleva G.I."/>
            <person name="Ladner J.T."/>
            <person name="Lo C.-C."/>
            <person name="Minogue T.D."/>
            <person name="Munk C."/>
            <person name="Palacios G.F."/>
            <person name="Redden C.L."/>
            <person name="Rosenzweig C.N."/>
            <person name="Scholz M.B."/>
            <person name="Teshima H."/>
            <person name="Xu Y."/>
        </authorList>
    </citation>
    <scope>NUCLEOTIDE SEQUENCE [LARGE SCALE GENOMIC DNA]</scope>
    <source>
        <strain evidence="7">gladioli</strain>
    </source>
</reference>
<dbReference type="InterPro" id="IPR005119">
    <property type="entry name" value="LysR_subst-bd"/>
</dbReference>
<dbReference type="PANTHER" id="PTHR30537">
    <property type="entry name" value="HTH-TYPE TRANSCRIPTIONAL REGULATOR"/>
    <property type="match status" value="1"/>
</dbReference>
<feature type="domain" description="HTH lysR-type" evidence="5">
    <location>
        <begin position="16"/>
        <end position="73"/>
    </location>
</feature>
<proteinExistence type="inferred from homology"/>
<comment type="caution">
    <text evidence="6">The sequence shown here is derived from an EMBL/GenBank/DDBJ whole genome shotgun (WGS) entry which is preliminary data.</text>
</comment>
<keyword evidence="2" id="KW-0805">Transcription regulation</keyword>
<dbReference type="PROSITE" id="PS50931">
    <property type="entry name" value="HTH_LYSR"/>
    <property type="match status" value="1"/>
</dbReference>
<dbReference type="InterPro" id="IPR058163">
    <property type="entry name" value="LysR-type_TF_proteobact-type"/>
</dbReference>
<name>A0AAW3ET98_BURGA</name>
<dbReference type="SUPFAM" id="SSF46785">
    <property type="entry name" value="Winged helix' DNA-binding domain"/>
    <property type="match status" value="1"/>
</dbReference>
<dbReference type="Gene3D" id="1.10.10.10">
    <property type="entry name" value="Winged helix-like DNA-binding domain superfamily/Winged helix DNA-binding domain"/>
    <property type="match status" value="1"/>
</dbReference>
<accession>A0AAW3ET98</accession>
<dbReference type="FunFam" id="1.10.10.10:FF:000001">
    <property type="entry name" value="LysR family transcriptional regulator"/>
    <property type="match status" value="1"/>
</dbReference>
<sequence length="310" mass="33684">MNFYNSPMEPTTTVLDDLRGMAIFATVVRSGSFAAAARSLGLTRAVVSHHVRVLESRLGVPLAQRSTRSFSLTPAGQAFRVHCERLLDEAVDGIRGMELLRDEPRGEVRLTCSHHFGTKRILPALVGFRRRYPAVRLHVAMSDANVDIVRHGVELAVRAGPLADSALHARPLLREATMLCAAPAYLRRHGAPASADDLASHRWVVYPPGQRATRVRVAGRDVDVPIQGDVVTDSAASRLAFVLAGDGIARLPAYDAASLIATGELVRVLPEAQTAPLEIFLVHSKRIGPSARLLRDFLMETSRVDGWSTA</sequence>
<keyword evidence="3" id="KW-0238">DNA-binding</keyword>
<evidence type="ECO:0000259" key="5">
    <source>
        <dbReference type="PROSITE" id="PS50931"/>
    </source>
</evidence>
<dbReference type="GO" id="GO:0043565">
    <property type="term" value="F:sequence-specific DNA binding"/>
    <property type="evidence" value="ECO:0007669"/>
    <property type="project" value="TreeGrafter"/>
</dbReference>
<evidence type="ECO:0000256" key="2">
    <source>
        <dbReference type="ARBA" id="ARBA00023015"/>
    </source>
</evidence>
<dbReference type="Pfam" id="PF03466">
    <property type="entry name" value="LysR_substrate"/>
    <property type="match status" value="1"/>
</dbReference>
<dbReference type="Pfam" id="PF00126">
    <property type="entry name" value="HTH_1"/>
    <property type="match status" value="1"/>
</dbReference>
<dbReference type="RefSeq" id="WP_244125935.1">
    <property type="nucleotide sequence ID" value="NZ_CADEYR010000006.1"/>
</dbReference>
<keyword evidence="4" id="KW-0804">Transcription</keyword>
<evidence type="ECO:0000313" key="6">
    <source>
        <dbReference type="EMBL" id="KGC11124.1"/>
    </source>
</evidence>
<dbReference type="SUPFAM" id="SSF53850">
    <property type="entry name" value="Periplasmic binding protein-like II"/>
    <property type="match status" value="1"/>
</dbReference>